<evidence type="ECO:0000256" key="2">
    <source>
        <dbReference type="PROSITE-ProRule" id="PRU01076"/>
    </source>
</evidence>
<dbReference type="Pfam" id="PF04014">
    <property type="entry name" value="MazE_antitoxin"/>
    <property type="match status" value="1"/>
</dbReference>
<dbReference type="PANTHER" id="PTHR37550:SF3">
    <property type="entry name" value="ANTITOXIN VAPB1"/>
    <property type="match status" value="1"/>
</dbReference>
<sequence length="69" mass="8140">MSGNSQAVRLPKSYRFSGDEVIIKRLGRAVVLLPKEDPWQVMFDALQEFPEDLQIERDRHPRKETRFLV</sequence>
<dbReference type="InterPro" id="IPR047976">
    <property type="entry name" value="Anti_VapB2-like"/>
</dbReference>
<dbReference type="AlphaFoldDB" id="A0A1L9QNB9"/>
<dbReference type="NCBIfam" id="NF040493">
    <property type="entry name" value="TA_anti_VapB"/>
    <property type="match status" value="1"/>
</dbReference>
<dbReference type="STRING" id="1925591.BI308_18385"/>
<reference evidence="4" key="1">
    <citation type="submission" date="2016-10" db="EMBL/GenBank/DDBJ databases">
        <title>CRISPR-Cas defence system in Roseofilum reptotaenium: evidence of a bacteriophage-cyanobacterium arms race in the coral black band disease.</title>
        <authorList>
            <person name="Buerger P."/>
            <person name="Wood-Charlson E.M."/>
            <person name="Weynberg K.D."/>
            <person name="Willis B."/>
            <person name="Van Oppen M.J."/>
        </authorList>
    </citation>
    <scope>NUCLEOTIDE SEQUENCE [LARGE SCALE GENOMIC DNA]</scope>
    <source>
        <strain evidence="4">AO1-A</strain>
    </source>
</reference>
<dbReference type="InterPro" id="IPR037914">
    <property type="entry name" value="SpoVT-AbrB_sf"/>
</dbReference>
<dbReference type="SUPFAM" id="SSF89447">
    <property type="entry name" value="AbrB/MazE/MraZ-like"/>
    <property type="match status" value="1"/>
</dbReference>
<keyword evidence="5" id="KW-1185">Reference proteome</keyword>
<evidence type="ECO:0000256" key="1">
    <source>
        <dbReference type="ARBA" id="ARBA00007924"/>
    </source>
</evidence>
<protein>
    <submittedName>
        <fullName evidence="4">Antitoxin</fullName>
    </submittedName>
</protein>
<gene>
    <name evidence="4" type="ORF">BI308_18385</name>
</gene>
<dbReference type="GO" id="GO:0003677">
    <property type="term" value="F:DNA binding"/>
    <property type="evidence" value="ECO:0007669"/>
    <property type="project" value="UniProtKB-UniRule"/>
</dbReference>
<accession>A0A1L9QNB9</accession>
<dbReference type="Gene3D" id="2.10.260.10">
    <property type="match status" value="1"/>
</dbReference>
<dbReference type="InterPro" id="IPR051734">
    <property type="entry name" value="VapB_TA_antitoxins"/>
</dbReference>
<comment type="similarity">
    <text evidence="1">Belongs to the VapB family.</text>
</comment>
<dbReference type="Proteomes" id="UP000183940">
    <property type="component" value="Unassembled WGS sequence"/>
</dbReference>
<dbReference type="InterPro" id="IPR007159">
    <property type="entry name" value="SpoVT-AbrB_dom"/>
</dbReference>
<comment type="caution">
    <text evidence="4">The sequence shown here is derived from an EMBL/GenBank/DDBJ whole genome shotgun (WGS) entry which is preliminary data.</text>
</comment>
<dbReference type="EMBL" id="MLAW01000037">
    <property type="protein sequence ID" value="OJJ24142.1"/>
    <property type="molecule type" value="Genomic_DNA"/>
</dbReference>
<dbReference type="PANTHER" id="PTHR37550">
    <property type="entry name" value="ANTITOXIN VAPB1"/>
    <property type="match status" value="1"/>
</dbReference>
<keyword evidence="2" id="KW-0238">DNA-binding</keyword>
<evidence type="ECO:0000313" key="4">
    <source>
        <dbReference type="EMBL" id="OJJ24142.1"/>
    </source>
</evidence>
<organism evidence="4 5">
    <name type="scientific">Roseofilum reptotaenium AO1-A</name>
    <dbReference type="NCBI Taxonomy" id="1925591"/>
    <lineage>
        <taxon>Bacteria</taxon>
        <taxon>Bacillati</taxon>
        <taxon>Cyanobacteriota</taxon>
        <taxon>Cyanophyceae</taxon>
        <taxon>Desertifilales</taxon>
        <taxon>Desertifilaceae</taxon>
        <taxon>Roseofilum</taxon>
    </lineage>
</organism>
<feature type="domain" description="SpoVT-AbrB" evidence="3">
    <location>
        <begin position="1"/>
        <end position="37"/>
    </location>
</feature>
<evidence type="ECO:0000259" key="3">
    <source>
        <dbReference type="PROSITE" id="PS51740"/>
    </source>
</evidence>
<evidence type="ECO:0000313" key="5">
    <source>
        <dbReference type="Proteomes" id="UP000183940"/>
    </source>
</evidence>
<name>A0A1L9QNB9_9CYAN</name>
<proteinExistence type="inferred from homology"/>
<dbReference type="PROSITE" id="PS51740">
    <property type="entry name" value="SPOVT_ABRB"/>
    <property type="match status" value="1"/>
</dbReference>